<feature type="transmembrane region" description="Helical" evidence="7">
    <location>
        <begin position="84"/>
        <end position="110"/>
    </location>
</feature>
<feature type="transmembrane region" description="Helical" evidence="7">
    <location>
        <begin position="142"/>
        <end position="165"/>
    </location>
</feature>
<dbReference type="Gene3D" id="1.20.120.1220">
    <property type="match status" value="1"/>
</dbReference>
<keyword evidence="5 7" id="KW-1133">Transmembrane helix</keyword>
<evidence type="ECO:0000313" key="11">
    <source>
        <dbReference type="Proteomes" id="UP000242164"/>
    </source>
</evidence>
<feature type="transmembrane region" description="Helical" evidence="7">
    <location>
        <begin position="116"/>
        <end position="135"/>
    </location>
</feature>
<reference evidence="10 11" key="1">
    <citation type="submission" date="2016-08" db="EMBL/GenBank/DDBJ databases">
        <authorList>
            <person name="Loux V."/>
            <person name="Rue O."/>
        </authorList>
    </citation>
    <scope>NUCLEOTIDE SEQUENCE [LARGE SCALE GENOMIC DNA]</scope>
    <source>
        <strain evidence="10 11">AFSSA_08CEB44bac</strain>
    </source>
</reference>
<comment type="caution">
    <text evidence="10">The sequence shown here is derived from an EMBL/GenBank/DDBJ whole genome shotgun (WGS) entry which is preliminary data.</text>
</comment>
<feature type="transmembrane region" description="Helical" evidence="7">
    <location>
        <begin position="6"/>
        <end position="25"/>
    </location>
</feature>
<evidence type="ECO:0000256" key="4">
    <source>
        <dbReference type="ARBA" id="ARBA00022692"/>
    </source>
</evidence>
<protein>
    <submittedName>
        <fullName evidence="10">Late competence protein comC</fullName>
    </submittedName>
</protein>
<dbReference type="Pfam" id="PF01478">
    <property type="entry name" value="Peptidase_A24"/>
    <property type="match status" value="1"/>
</dbReference>
<dbReference type="GO" id="GO:0004190">
    <property type="term" value="F:aspartic-type endopeptidase activity"/>
    <property type="evidence" value="ECO:0007669"/>
    <property type="project" value="InterPro"/>
</dbReference>
<evidence type="ECO:0000256" key="6">
    <source>
        <dbReference type="ARBA" id="ARBA00023136"/>
    </source>
</evidence>
<name>A0AAX2CE89_9BACI</name>
<comment type="subcellular location">
    <subcellularLocation>
        <location evidence="1">Cell membrane</location>
        <topology evidence="1">Multi-pass membrane protein</topology>
    </subcellularLocation>
</comment>
<evidence type="ECO:0000259" key="9">
    <source>
        <dbReference type="Pfam" id="PF06750"/>
    </source>
</evidence>
<dbReference type="GO" id="GO:0005886">
    <property type="term" value="C:plasma membrane"/>
    <property type="evidence" value="ECO:0007669"/>
    <property type="project" value="UniProtKB-SubCell"/>
</dbReference>
<dbReference type="PANTHER" id="PTHR30487:SF0">
    <property type="entry name" value="PREPILIN LEADER PEPTIDASE_N-METHYLTRANSFERASE-RELATED"/>
    <property type="match status" value="1"/>
</dbReference>
<proteinExistence type="inferred from homology"/>
<accession>A0AAX2CE89</accession>
<evidence type="ECO:0000256" key="2">
    <source>
        <dbReference type="ARBA" id="ARBA00005801"/>
    </source>
</evidence>
<dbReference type="InterPro" id="IPR000045">
    <property type="entry name" value="Prepilin_IV_endopep_pep"/>
</dbReference>
<feature type="transmembrane region" description="Helical" evidence="7">
    <location>
        <begin position="222"/>
        <end position="239"/>
    </location>
</feature>
<dbReference type="AlphaFoldDB" id="A0AAX2CE89"/>
<keyword evidence="6 7" id="KW-0472">Membrane</keyword>
<dbReference type="InterPro" id="IPR010627">
    <property type="entry name" value="Prepilin_pept_A24_N"/>
</dbReference>
<feature type="domain" description="Prepilin peptidase A24 N-terminal" evidence="9">
    <location>
        <begin position="9"/>
        <end position="90"/>
    </location>
</feature>
<evidence type="ECO:0000259" key="8">
    <source>
        <dbReference type="Pfam" id="PF01478"/>
    </source>
</evidence>
<evidence type="ECO:0000256" key="1">
    <source>
        <dbReference type="ARBA" id="ARBA00004651"/>
    </source>
</evidence>
<comment type="similarity">
    <text evidence="2">Belongs to the peptidase A24 family.</text>
</comment>
<evidence type="ECO:0000256" key="7">
    <source>
        <dbReference type="SAM" id="Phobius"/>
    </source>
</evidence>
<evidence type="ECO:0000256" key="5">
    <source>
        <dbReference type="ARBA" id="ARBA00022989"/>
    </source>
</evidence>
<organism evidence="10 11">
    <name type="scientific">Bacillus cytotoxicus</name>
    <dbReference type="NCBI Taxonomy" id="580165"/>
    <lineage>
        <taxon>Bacteria</taxon>
        <taxon>Bacillati</taxon>
        <taxon>Bacillota</taxon>
        <taxon>Bacilli</taxon>
        <taxon>Bacillales</taxon>
        <taxon>Bacillaceae</taxon>
        <taxon>Bacillus</taxon>
        <taxon>Bacillus cereus group</taxon>
    </lineage>
</organism>
<dbReference type="RefSeq" id="WP_048722387.1">
    <property type="nucleotide sequence ID" value="NZ_CP024096.1"/>
</dbReference>
<sequence>MLLYIYAFVTGIVLGSFYLVVALRVPRGESIITPRSYCPHCQHRLQPKELIPILSFCMQSGRCKHCKRKIPYTYPIVELITGSLFLISVCMVGVGQELIVICTLFSLLVMITLTDLFYMMIPNAVLLSFSCIFLIEYMISPFIFWLDSVLGGGIIFCVLYILRMIYPNGLGGGDVKLLSLLGFVLGIKGILITLCIASCSSLCFLGICFLFKRMNIRDPLPFGPFIALGTICYVAIKFLE</sequence>
<evidence type="ECO:0000256" key="3">
    <source>
        <dbReference type="ARBA" id="ARBA00022475"/>
    </source>
</evidence>
<dbReference type="InterPro" id="IPR050882">
    <property type="entry name" value="Prepilin_peptidase/N-MTase"/>
</dbReference>
<keyword evidence="3" id="KW-1003">Cell membrane</keyword>
<gene>
    <name evidence="10" type="ORF">BCB44BAC_01159</name>
</gene>
<dbReference type="PANTHER" id="PTHR30487">
    <property type="entry name" value="TYPE 4 PREPILIN-LIKE PROTEINS LEADER PEPTIDE-PROCESSING ENZYME"/>
    <property type="match status" value="1"/>
</dbReference>
<dbReference type="Pfam" id="PF06750">
    <property type="entry name" value="A24_N_bact"/>
    <property type="match status" value="1"/>
</dbReference>
<feature type="transmembrane region" description="Helical" evidence="7">
    <location>
        <begin position="177"/>
        <end position="210"/>
    </location>
</feature>
<feature type="domain" description="Prepilin type IV endopeptidase peptidase" evidence="8">
    <location>
        <begin position="103"/>
        <end position="204"/>
    </location>
</feature>
<keyword evidence="4 7" id="KW-0812">Transmembrane</keyword>
<dbReference type="EMBL" id="FMIK01000019">
    <property type="protein sequence ID" value="SCL87567.1"/>
    <property type="molecule type" value="Genomic_DNA"/>
</dbReference>
<dbReference type="GO" id="GO:0006465">
    <property type="term" value="P:signal peptide processing"/>
    <property type="evidence" value="ECO:0007669"/>
    <property type="project" value="TreeGrafter"/>
</dbReference>
<evidence type="ECO:0000313" key="10">
    <source>
        <dbReference type="EMBL" id="SCL87567.1"/>
    </source>
</evidence>
<dbReference type="Proteomes" id="UP000242164">
    <property type="component" value="Unassembled WGS sequence"/>
</dbReference>